<evidence type="ECO:0000313" key="4">
    <source>
        <dbReference type="Proteomes" id="UP000642748"/>
    </source>
</evidence>
<feature type="domain" description="YcaO" evidence="2">
    <location>
        <begin position="69"/>
        <end position="452"/>
    </location>
</feature>
<dbReference type="Gene3D" id="3.30.1330.230">
    <property type="match status" value="1"/>
</dbReference>
<proteinExistence type="predicted"/>
<dbReference type="InterPro" id="IPR003776">
    <property type="entry name" value="YcaO-like_dom"/>
</dbReference>
<dbReference type="EMBL" id="BONZ01000036">
    <property type="protein sequence ID" value="GIH15672.1"/>
    <property type="molecule type" value="Genomic_DNA"/>
</dbReference>
<sequence>MDSRASRREEPAVDGGVPERSMSSDAALRRARDEVGRLGLTADVEWLGSARVPVPVVQLRRDGCLVASGSGKGTAERSLASAWYEALESFYMSWRGSRRLAPGATELMTAAAVAGQPALTGDLVVRRWAADFPGAVAACAPMDGPRGPVWYPVFLSDPGYHDRPLPGDSVAPYRSLLRYSSSIGTAAGATPGEATLHAIGELIEHDALSHAMLRWFVAGDTAPRLVDPTGLPPHLRRLHDAAAVAAGAGVHLIDLTTDLGVPVYLAIAHRDESGPPVFGTGASLHGTHAAERALRELMQMTAADPAAALAALASLAPWPLLAECARLPVRSLLTSADRVSLRDGAPPDGRDPNGAPTPVADDGRVEARPDGGEPAAGDRIASATGRLSRLLAAHGIDVYLSELTPPESTIGVVTAVAPGLERFSLVYLGLPIVPTGRGWDLWTGAMARRRSL</sequence>
<protein>
    <recommendedName>
        <fullName evidence="2">YcaO domain-containing protein</fullName>
    </recommendedName>
</protein>
<reference evidence="3" key="1">
    <citation type="submission" date="2021-01" db="EMBL/GenBank/DDBJ databases">
        <title>Whole genome shotgun sequence of Rugosimonospora africana NBRC 104875.</title>
        <authorList>
            <person name="Komaki H."/>
            <person name="Tamura T."/>
        </authorList>
    </citation>
    <scope>NUCLEOTIDE SEQUENCE</scope>
    <source>
        <strain evidence="3">NBRC 104875</strain>
    </source>
</reference>
<feature type="compositionally biased region" description="Basic and acidic residues" evidence="1">
    <location>
        <begin position="1"/>
        <end position="11"/>
    </location>
</feature>
<feature type="region of interest" description="Disordered" evidence="1">
    <location>
        <begin position="1"/>
        <end position="26"/>
    </location>
</feature>
<keyword evidence="4" id="KW-1185">Reference proteome</keyword>
<comment type="caution">
    <text evidence="3">The sequence shown here is derived from an EMBL/GenBank/DDBJ whole genome shotgun (WGS) entry which is preliminary data.</text>
</comment>
<dbReference type="PANTHER" id="PTHR37809:SF1">
    <property type="entry name" value="RIBOSOMAL PROTEIN S12 METHYLTHIOTRANSFERASE ACCESSORY FACTOR YCAO"/>
    <property type="match status" value="1"/>
</dbReference>
<dbReference type="PANTHER" id="PTHR37809">
    <property type="entry name" value="RIBOSOMAL PROTEIN S12 METHYLTHIOTRANSFERASE ACCESSORY FACTOR YCAO"/>
    <property type="match status" value="1"/>
</dbReference>
<evidence type="ECO:0000256" key="1">
    <source>
        <dbReference type="SAM" id="MobiDB-lite"/>
    </source>
</evidence>
<evidence type="ECO:0000259" key="2">
    <source>
        <dbReference type="PROSITE" id="PS51664"/>
    </source>
</evidence>
<feature type="region of interest" description="Disordered" evidence="1">
    <location>
        <begin position="340"/>
        <end position="378"/>
    </location>
</feature>
<dbReference type="Proteomes" id="UP000642748">
    <property type="component" value="Unassembled WGS sequence"/>
</dbReference>
<organism evidence="3 4">
    <name type="scientific">Rugosimonospora africana</name>
    <dbReference type="NCBI Taxonomy" id="556532"/>
    <lineage>
        <taxon>Bacteria</taxon>
        <taxon>Bacillati</taxon>
        <taxon>Actinomycetota</taxon>
        <taxon>Actinomycetes</taxon>
        <taxon>Micromonosporales</taxon>
        <taxon>Micromonosporaceae</taxon>
        <taxon>Rugosimonospora</taxon>
    </lineage>
</organism>
<accession>A0A8J3VR31</accession>
<name>A0A8J3VR31_9ACTN</name>
<dbReference type="PROSITE" id="PS51664">
    <property type="entry name" value="YCAO"/>
    <property type="match status" value="1"/>
</dbReference>
<gene>
    <name evidence="3" type="ORF">Raf01_38440</name>
</gene>
<feature type="compositionally biased region" description="Basic and acidic residues" evidence="1">
    <location>
        <begin position="361"/>
        <end position="371"/>
    </location>
</feature>
<evidence type="ECO:0000313" key="3">
    <source>
        <dbReference type="EMBL" id="GIH15672.1"/>
    </source>
</evidence>
<dbReference type="AlphaFoldDB" id="A0A8J3VR31"/>
<dbReference type="Pfam" id="PF02624">
    <property type="entry name" value="YcaO"/>
    <property type="match status" value="1"/>
</dbReference>